<gene>
    <name evidence="3" type="ORF">CLV35_0679</name>
</gene>
<dbReference type="AlphaFoldDB" id="A0A420XTV6"/>
<proteinExistence type="predicted"/>
<dbReference type="Proteomes" id="UP000281955">
    <property type="component" value="Unassembled WGS sequence"/>
</dbReference>
<dbReference type="GO" id="GO:0032259">
    <property type="term" value="P:methylation"/>
    <property type="evidence" value="ECO:0007669"/>
    <property type="project" value="UniProtKB-KW"/>
</dbReference>
<comment type="caution">
    <text evidence="3">The sequence shown here is derived from an EMBL/GenBank/DDBJ whole genome shotgun (WGS) entry which is preliminary data.</text>
</comment>
<dbReference type="SUPFAM" id="SSF53335">
    <property type="entry name" value="S-adenosyl-L-methionine-dependent methyltransferases"/>
    <property type="match status" value="1"/>
</dbReference>
<dbReference type="OrthoDB" id="9794615at2"/>
<dbReference type="InterPro" id="IPR050078">
    <property type="entry name" value="Ribosomal_L11_MeTrfase_PrmA"/>
</dbReference>
<evidence type="ECO:0000256" key="2">
    <source>
        <dbReference type="ARBA" id="ARBA00022679"/>
    </source>
</evidence>
<dbReference type="PANTHER" id="PTHR43648">
    <property type="entry name" value="ELECTRON TRANSFER FLAVOPROTEIN BETA SUBUNIT LYSINE METHYLTRANSFERASE"/>
    <property type="match status" value="1"/>
</dbReference>
<protein>
    <submittedName>
        <fullName evidence="3">Putative nicotinamide N-methyase</fullName>
    </submittedName>
</protein>
<keyword evidence="1" id="KW-0489">Methyltransferase</keyword>
<dbReference type="PANTHER" id="PTHR43648:SF1">
    <property type="entry name" value="ELECTRON TRANSFER FLAVOPROTEIN BETA SUBUNIT LYSINE METHYLTRANSFERASE"/>
    <property type="match status" value="1"/>
</dbReference>
<dbReference type="InParanoid" id="A0A420XTV6"/>
<dbReference type="Gene3D" id="3.40.50.150">
    <property type="entry name" value="Vaccinia Virus protein VP39"/>
    <property type="match status" value="1"/>
</dbReference>
<dbReference type="Pfam" id="PF06325">
    <property type="entry name" value="PrmA"/>
    <property type="match status" value="1"/>
</dbReference>
<organism evidence="3 4">
    <name type="scientific">Motilibacter peucedani</name>
    <dbReference type="NCBI Taxonomy" id="598650"/>
    <lineage>
        <taxon>Bacteria</taxon>
        <taxon>Bacillati</taxon>
        <taxon>Actinomycetota</taxon>
        <taxon>Actinomycetes</taxon>
        <taxon>Motilibacterales</taxon>
        <taxon>Motilibacteraceae</taxon>
        <taxon>Motilibacter</taxon>
    </lineage>
</organism>
<evidence type="ECO:0000313" key="4">
    <source>
        <dbReference type="Proteomes" id="UP000281955"/>
    </source>
</evidence>
<dbReference type="GO" id="GO:0016279">
    <property type="term" value="F:protein-lysine N-methyltransferase activity"/>
    <property type="evidence" value="ECO:0007669"/>
    <property type="project" value="TreeGrafter"/>
</dbReference>
<sequence length="229" mass="23791">MTPPSATGHPTSARSDAEVREFLLAQTTLLPAPQVPEVQLRQARDMTTLWQRSQVFFGVPDLDPPYWAAAWAGGQAVARHVIDHPALVAGRAVLDLATGSGLCAIAAVQAGASRVTACDIDPVAMVALELNTAANGVEVPGLLADLTAGPPPDVDVVLAGDVCYEPGMAGGILGWLHLCHDAGIEVLLGDPGRDYLPGDGLAELAQVEITGDPMLENAGVHRATVFTLR</sequence>
<dbReference type="RefSeq" id="WP_121191965.1">
    <property type="nucleotide sequence ID" value="NZ_RBWV01000009.1"/>
</dbReference>
<dbReference type="EMBL" id="RBWV01000009">
    <property type="protein sequence ID" value="RKS80254.1"/>
    <property type="molecule type" value="Genomic_DNA"/>
</dbReference>
<reference evidence="3 4" key="1">
    <citation type="submission" date="2018-10" db="EMBL/GenBank/DDBJ databases">
        <title>Genomic Encyclopedia of Archaeal and Bacterial Type Strains, Phase II (KMG-II): from individual species to whole genera.</title>
        <authorList>
            <person name="Goeker M."/>
        </authorList>
    </citation>
    <scope>NUCLEOTIDE SEQUENCE [LARGE SCALE GENOMIC DNA]</scope>
    <source>
        <strain evidence="3 4">RP-AC37</strain>
    </source>
</reference>
<dbReference type="InterPro" id="IPR029063">
    <property type="entry name" value="SAM-dependent_MTases_sf"/>
</dbReference>
<name>A0A420XTV6_9ACTN</name>
<keyword evidence="4" id="KW-1185">Reference proteome</keyword>
<evidence type="ECO:0000256" key="1">
    <source>
        <dbReference type="ARBA" id="ARBA00022603"/>
    </source>
</evidence>
<keyword evidence="2" id="KW-0808">Transferase</keyword>
<evidence type="ECO:0000313" key="3">
    <source>
        <dbReference type="EMBL" id="RKS80254.1"/>
    </source>
</evidence>
<accession>A0A420XTV6</accession>
<dbReference type="CDD" id="cd02440">
    <property type="entry name" value="AdoMet_MTases"/>
    <property type="match status" value="1"/>
</dbReference>